<dbReference type="SUPFAM" id="SSF49764">
    <property type="entry name" value="HSP20-like chaperones"/>
    <property type="match status" value="1"/>
</dbReference>
<dbReference type="EMBL" id="HBIZ01021386">
    <property type="protein sequence ID" value="CAE0760906.1"/>
    <property type="molecule type" value="Transcribed_RNA"/>
</dbReference>
<sequence length="139" mass="16100">MHVSPHLKRYSRVHVRASSYDLYTSLSGTWFYEELYRGLNFFSFRFSLASHPSHMRFSLFANARSTIRPDETEWEVIDQSELRLTIFKDATAKAPYWPSLLKGHPEVDISHMKRPNPLEDASSNELSEMMSKILSGGND</sequence>
<dbReference type="InterPro" id="IPR008978">
    <property type="entry name" value="HSP20-like_chaperone"/>
</dbReference>
<reference evidence="1" key="1">
    <citation type="submission" date="2021-01" db="EMBL/GenBank/DDBJ databases">
        <authorList>
            <person name="Corre E."/>
            <person name="Pelletier E."/>
            <person name="Niang G."/>
            <person name="Scheremetjew M."/>
            <person name="Finn R."/>
            <person name="Kale V."/>
            <person name="Holt S."/>
            <person name="Cochrane G."/>
            <person name="Meng A."/>
            <person name="Brown T."/>
            <person name="Cohen L."/>
        </authorList>
    </citation>
    <scope>NUCLEOTIDE SEQUENCE</scope>
    <source>
        <strain evidence="1">CCMP645</strain>
    </source>
</reference>
<dbReference type="AlphaFoldDB" id="A0A7S4BBV0"/>
<organism evidence="1">
    <name type="scientific">Chrysotila carterae</name>
    <name type="common">Marine alga</name>
    <name type="synonym">Syracosphaera carterae</name>
    <dbReference type="NCBI Taxonomy" id="13221"/>
    <lineage>
        <taxon>Eukaryota</taxon>
        <taxon>Haptista</taxon>
        <taxon>Haptophyta</taxon>
        <taxon>Prymnesiophyceae</taxon>
        <taxon>Isochrysidales</taxon>
        <taxon>Isochrysidaceae</taxon>
        <taxon>Chrysotila</taxon>
    </lineage>
</organism>
<evidence type="ECO:0000313" key="1">
    <source>
        <dbReference type="EMBL" id="CAE0760906.1"/>
    </source>
</evidence>
<protein>
    <recommendedName>
        <fullName evidence="2">CS domain-containing protein</fullName>
    </recommendedName>
</protein>
<evidence type="ECO:0008006" key="2">
    <source>
        <dbReference type="Google" id="ProtNLM"/>
    </source>
</evidence>
<proteinExistence type="predicted"/>
<dbReference type="Gene3D" id="2.60.40.790">
    <property type="match status" value="1"/>
</dbReference>
<name>A0A7S4BBV0_CHRCT</name>
<accession>A0A7S4BBV0</accession>
<gene>
    <name evidence="1" type="ORF">PCAR00345_LOCUS13518</name>
</gene>